<comment type="caution">
    <text evidence="1">The sequence shown here is derived from an EMBL/GenBank/DDBJ whole genome shotgun (WGS) entry which is preliminary data.</text>
</comment>
<sequence>MKTILLLDLQDDSQVRTLLVASGVQVVDFNDVDNQGLVWPNLLKRCQCLLVSGADSLVDETPELEATLEPVIATGLAVEVLCTDQPLDNIPTAMISGVHYHFGIDFSSLESVELVLSEILKDGLKAKYTA</sequence>
<evidence type="ECO:0000313" key="2">
    <source>
        <dbReference type="Proteomes" id="UP001501565"/>
    </source>
</evidence>
<protein>
    <submittedName>
        <fullName evidence="1">Uncharacterized protein</fullName>
    </submittedName>
</protein>
<dbReference type="Proteomes" id="UP001501565">
    <property type="component" value="Unassembled WGS sequence"/>
</dbReference>
<evidence type="ECO:0000313" key="1">
    <source>
        <dbReference type="EMBL" id="GAA3932081.1"/>
    </source>
</evidence>
<keyword evidence="2" id="KW-1185">Reference proteome</keyword>
<dbReference type="EMBL" id="BAABBN010000007">
    <property type="protein sequence ID" value="GAA3932081.1"/>
    <property type="molecule type" value="Genomic_DNA"/>
</dbReference>
<organism evidence="1 2">
    <name type="scientific">Litoribacillus peritrichatus</name>
    <dbReference type="NCBI Taxonomy" id="718191"/>
    <lineage>
        <taxon>Bacteria</taxon>
        <taxon>Pseudomonadati</taxon>
        <taxon>Pseudomonadota</taxon>
        <taxon>Gammaproteobacteria</taxon>
        <taxon>Oceanospirillales</taxon>
        <taxon>Oceanospirillaceae</taxon>
        <taxon>Litoribacillus</taxon>
    </lineage>
</organism>
<reference evidence="2" key="1">
    <citation type="journal article" date="2019" name="Int. J. Syst. Evol. Microbiol.">
        <title>The Global Catalogue of Microorganisms (GCM) 10K type strain sequencing project: providing services to taxonomists for standard genome sequencing and annotation.</title>
        <authorList>
            <consortium name="The Broad Institute Genomics Platform"/>
            <consortium name="The Broad Institute Genome Sequencing Center for Infectious Disease"/>
            <person name="Wu L."/>
            <person name="Ma J."/>
        </authorList>
    </citation>
    <scope>NUCLEOTIDE SEQUENCE [LARGE SCALE GENOMIC DNA]</scope>
    <source>
        <strain evidence="2">JCM 17551</strain>
    </source>
</reference>
<gene>
    <name evidence="1" type="ORF">GCM10022277_31190</name>
</gene>
<accession>A0ABP7MXS0</accession>
<dbReference type="RefSeq" id="WP_344799490.1">
    <property type="nucleotide sequence ID" value="NZ_BAABBN010000007.1"/>
</dbReference>
<proteinExistence type="predicted"/>
<name>A0ABP7MXS0_9GAMM</name>